<comment type="caution">
    <text evidence="1">The sequence shown here is derived from an EMBL/GenBank/DDBJ whole genome shotgun (WGS) entry which is preliminary data.</text>
</comment>
<evidence type="ECO:0000313" key="2">
    <source>
        <dbReference type="Proteomes" id="UP000586918"/>
    </source>
</evidence>
<dbReference type="Proteomes" id="UP000586918">
    <property type="component" value="Unassembled WGS sequence"/>
</dbReference>
<gene>
    <name evidence="1" type="ORF">HF519_22660</name>
</gene>
<accession>A0A848DNP7</accession>
<protein>
    <recommendedName>
        <fullName evidence="3">NTP pyrophosphohydrolase</fullName>
    </recommendedName>
</protein>
<dbReference type="AlphaFoldDB" id="A0A848DNP7"/>
<name>A0A848DNP7_9PSEU</name>
<organism evidence="1 2">
    <name type="scientific">Pseudonocardia bannensis</name>
    <dbReference type="NCBI Taxonomy" id="630973"/>
    <lineage>
        <taxon>Bacteria</taxon>
        <taxon>Bacillati</taxon>
        <taxon>Actinomycetota</taxon>
        <taxon>Actinomycetes</taxon>
        <taxon>Pseudonocardiales</taxon>
        <taxon>Pseudonocardiaceae</taxon>
        <taxon>Pseudonocardia</taxon>
    </lineage>
</organism>
<evidence type="ECO:0000313" key="1">
    <source>
        <dbReference type="EMBL" id="NMH94328.1"/>
    </source>
</evidence>
<dbReference type="EMBL" id="JAAXKZ010000105">
    <property type="protein sequence ID" value="NMH94328.1"/>
    <property type="molecule type" value="Genomic_DNA"/>
</dbReference>
<sequence length="153" mass="16506">MRLFRRRSPLRALEATVSHVVVDAANVVGSRPDGWWRDRAGAARRLAEQIDATLRTDPEALADAVGVPPDDLHVPLVLEGAARRAEPDITDPRLEIVRAPADGDHTIAELARQLAEQGDDVVVVTADRGLRERVRAAGARAVGPGTLLHALTR</sequence>
<reference evidence="1 2" key="1">
    <citation type="submission" date="2020-04" db="EMBL/GenBank/DDBJ databases">
        <authorList>
            <person name="Klaysubun C."/>
            <person name="Duangmal K."/>
            <person name="Lipun K."/>
        </authorList>
    </citation>
    <scope>NUCLEOTIDE SEQUENCE [LARGE SCALE GENOMIC DNA]</scope>
    <source>
        <strain evidence="1 2">DSM 45300</strain>
    </source>
</reference>
<evidence type="ECO:0008006" key="3">
    <source>
        <dbReference type="Google" id="ProtNLM"/>
    </source>
</evidence>
<keyword evidence="2" id="KW-1185">Reference proteome</keyword>
<proteinExistence type="predicted"/>